<dbReference type="InterPro" id="IPR001460">
    <property type="entry name" value="PCN-bd_Tpept"/>
</dbReference>
<dbReference type="AlphaFoldDB" id="A0A235F5D0"/>
<evidence type="ECO:0000256" key="7">
    <source>
        <dbReference type="ARBA" id="ARBA00022801"/>
    </source>
</evidence>
<dbReference type="PANTHER" id="PTHR32282:SF29">
    <property type="entry name" value="PENICILLIN-BINDING PROTEIN 1A"/>
    <property type="match status" value="1"/>
</dbReference>
<keyword evidence="6" id="KW-0808">Transferase</keyword>
<keyword evidence="5" id="KW-0328">Glycosyltransferase</keyword>
<dbReference type="GO" id="GO:0006508">
    <property type="term" value="P:proteolysis"/>
    <property type="evidence" value="ECO:0007669"/>
    <property type="project" value="UniProtKB-KW"/>
</dbReference>
<dbReference type="SUPFAM" id="SSF53955">
    <property type="entry name" value="Lysozyme-like"/>
    <property type="match status" value="1"/>
</dbReference>
<feature type="region of interest" description="Disordered" evidence="14">
    <location>
        <begin position="665"/>
        <end position="800"/>
    </location>
</feature>
<dbReference type="Pfam" id="PF00912">
    <property type="entry name" value="Transgly"/>
    <property type="match status" value="1"/>
</dbReference>
<dbReference type="SUPFAM" id="SSF56601">
    <property type="entry name" value="beta-lactamase/transpeptidase-like"/>
    <property type="match status" value="1"/>
</dbReference>
<dbReference type="FunFam" id="1.10.3810.10:FF:000001">
    <property type="entry name" value="Penicillin-binding protein 1A"/>
    <property type="match status" value="1"/>
</dbReference>
<evidence type="ECO:0000256" key="5">
    <source>
        <dbReference type="ARBA" id="ARBA00022676"/>
    </source>
</evidence>
<keyword evidence="11" id="KW-0961">Cell wall biogenesis/degradation</keyword>
<evidence type="ECO:0000256" key="9">
    <source>
        <dbReference type="ARBA" id="ARBA00022984"/>
    </source>
</evidence>
<feature type="domain" description="Glycosyl transferase family 51" evidence="17">
    <location>
        <begin position="73"/>
        <end position="242"/>
    </location>
</feature>
<keyword evidence="4" id="KW-0645">Protease</keyword>
<comment type="caution">
    <text evidence="18">The sequence shown here is derived from an EMBL/GenBank/DDBJ whole genome shotgun (WGS) entry which is preliminary data.</text>
</comment>
<keyword evidence="15" id="KW-1133">Transmembrane helix</keyword>
<evidence type="ECO:0000313" key="18">
    <source>
        <dbReference type="EMBL" id="OYD56303.1"/>
    </source>
</evidence>
<keyword evidence="9" id="KW-0573">Peptidoglycan synthesis</keyword>
<evidence type="ECO:0000256" key="8">
    <source>
        <dbReference type="ARBA" id="ARBA00022960"/>
    </source>
</evidence>
<evidence type="ECO:0000256" key="1">
    <source>
        <dbReference type="ARBA" id="ARBA00007090"/>
    </source>
</evidence>
<feature type="compositionally biased region" description="Pro residues" evidence="14">
    <location>
        <begin position="776"/>
        <end position="791"/>
    </location>
</feature>
<evidence type="ECO:0000256" key="4">
    <source>
        <dbReference type="ARBA" id="ARBA00022670"/>
    </source>
</evidence>
<name>A0A235F5D0_9BACL</name>
<dbReference type="InterPro" id="IPR023346">
    <property type="entry name" value="Lysozyme-like_dom_sf"/>
</dbReference>
<feature type="domain" description="Penicillin-binding protein transpeptidase" evidence="16">
    <location>
        <begin position="336"/>
        <end position="614"/>
    </location>
</feature>
<evidence type="ECO:0000259" key="17">
    <source>
        <dbReference type="Pfam" id="PF00912"/>
    </source>
</evidence>
<dbReference type="GO" id="GO:0030288">
    <property type="term" value="C:outer membrane-bounded periplasmic space"/>
    <property type="evidence" value="ECO:0007669"/>
    <property type="project" value="TreeGrafter"/>
</dbReference>
<evidence type="ECO:0000256" key="12">
    <source>
        <dbReference type="ARBA" id="ARBA00034000"/>
    </source>
</evidence>
<dbReference type="OrthoDB" id="9766909at2"/>
<dbReference type="GO" id="GO:0008360">
    <property type="term" value="P:regulation of cell shape"/>
    <property type="evidence" value="ECO:0007669"/>
    <property type="project" value="UniProtKB-KW"/>
</dbReference>
<dbReference type="GO" id="GO:0009252">
    <property type="term" value="P:peptidoglycan biosynthetic process"/>
    <property type="evidence" value="ECO:0007669"/>
    <property type="project" value="UniProtKB-KW"/>
</dbReference>
<evidence type="ECO:0000256" key="10">
    <source>
        <dbReference type="ARBA" id="ARBA00023268"/>
    </source>
</evidence>
<accession>A0A235F5D0</accession>
<dbReference type="InterPro" id="IPR050396">
    <property type="entry name" value="Glycosyltr_51/Transpeptidase"/>
</dbReference>
<feature type="compositionally biased region" description="Basic and acidic residues" evidence="14">
    <location>
        <begin position="680"/>
        <end position="716"/>
    </location>
</feature>
<evidence type="ECO:0000256" key="15">
    <source>
        <dbReference type="SAM" id="Phobius"/>
    </source>
</evidence>
<organism evidence="18 19">
    <name type="scientific">Fictibacillus aquaticus</name>
    <dbReference type="NCBI Taxonomy" id="2021314"/>
    <lineage>
        <taxon>Bacteria</taxon>
        <taxon>Bacillati</taxon>
        <taxon>Bacillota</taxon>
        <taxon>Bacilli</taxon>
        <taxon>Bacillales</taxon>
        <taxon>Fictibacillaceae</taxon>
        <taxon>Fictibacillus</taxon>
    </lineage>
</organism>
<feature type="compositionally biased region" description="Acidic residues" evidence="14">
    <location>
        <begin position="721"/>
        <end position="734"/>
    </location>
</feature>
<dbReference type="InterPro" id="IPR036950">
    <property type="entry name" value="PBP_transglycosylase"/>
</dbReference>
<protein>
    <submittedName>
        <fullName evidence="18">Uncharacterized protein</fullName>
    </submittedName>
</protein>
<dbReference type="InterPro" id="IPR001264">
    <property type="entry name" value="Glyco_trans_51"/>
</dbReference>
<dbReference type="InterPro" id="IPR012338">
    <property type="entry name" value="Beta-lactam/transpept-like"/>
</dbReference>
<keyword evidence="7" id="KW-0378">Hydrolase</keyword>
<sequence length="800" mass="88456">MADRVSIRKRKRALLWVRRTAIITILMMVLSAMTGGAMIYAYMDETPNLNEDDLRIPRSSMIYDMNNKFVTYVAGTETREYTPIQDIPDHVQNAFIATEDVRFREHHGVDVRRVFGAALANVRDGFGSEGASTITQQVVKNSVLSSEKTIKRKVQEAYLAVQLEQEYSKDQILEMYLNKIYFGEAAYGVTTASKTYFNKPLKDLSIAEAALLAGLPQRPSDYNPYVNPEKAEKRRNIVLSLMHKHGFISSSEKEKATSIPVKEMLSKPAKTEGKYEAFIQQVIKDLRSKGLSDKEIYEGGLKIYTTLDPVIQKHTEQVLSSDKFIVYPNAEFQAGTAVIDTQTGAIRALGGNRQPDNAKVQKGFNYATDSKRQPGSTAKPILDYGPAIEHLKWSTYKKLKDEPLEINGKEFKNWDDEFHGDVTMRHALKMSYNIPAIKAFMEVGDKKAKAFASGLGLEFKTLYPSYAIGGFNEGVSPLQMAGAYSAFGNEGIYHKPTTLRKISYPNGSEIKIENKGKKAMKDYTAYMITDMMKTVVEEGTGYSARIPGLEVAGKTGTTNLPEGIDEKGASDSWFVGYTTLYTTSVWTGYNKTDKDHYLTKNDQAISRDIFREIMTLASKNKKTKPFVKPGSVEEIYVNEDTGTLSKNSYDSNVSRELMVKGTSLTDVVKPALKPKKKQEKPKEDKKDKKDKKEQPKSEPPKKEKKKPDDKKDKEEPPPPPPDDDGGDDGDDGGDTGEPADPPPPPPDTEDPPPPPPDDGGGDGGGDDDGGDTGEPADPPPPADDTTDPPPGDTGGNEKPE</sequence>
<dbReference type="GO" id="GO:0008658">
    <property type="term" value="F:penicillin binding"/>
    <property type="evidence" value="ECO:0007669"/>
    <property type="project" value="InterPro"/>
</dbReference>
<dbReference type="PANTHER" id="PTHR32282">
    <property type="entry name" value="BINDING PROTEIN TRANSPEPTIDASE, PUTATIVE-RELATED"/>
    <property type="match status" value="1"/>
</dbReference>
<comment type="catalytic activity">
    <reaction evidence="12">
        <text>Preferential cleavage: (Ac)2-L-Lys-D-Ala-|-D-Ala. Also transpeptidation of peptidyl-alanyl moieties that are N-acyl substituents of D-alanine.</text>
        <dbReference type="EC" id="3.4.16.4"/>
    </reaction>
</comment>
<evidence type="ECO:0000256" key="14">
    <source>
        <dbReference type="SAM" id="MobiDB-lite"/>
    </source>
</evidence>
<evidence type="ECO:0000259" key="16">
    <source>
        <dbReference type="Pfam" id="PF00905"/>
    </source>
</evidence>
<dbReference type="GO" id="GO:0009002">
    <property type="term" value="F:serine-type D-Ala-D-Ala carboxypeptidase activity"/>
    <property type="evidence" value="ECO:0007669"/>
    <property type="project" value="UniProtKB-EC"/>
</dbReference>
<dbReference type="EMBL" id="NOII01000021">
    <property type="protein sequence ID" value="OYD56303.1"/>
    <property type="molecule type" value="Genomic_DNA"/>
</dbReference>
<dbReference type="GO" id="GO:0071555">
    <property type="term" value="P:cell wall organization"/>
    <property type="evidence" value="ECO:0007669"/>
    <property type="project" value="UniProtKB-KW"/>
</dbReference>
<dbReference type="NCBIfam" id="TIGR02074">
    <property type="entry name" value="PBP_1a_fam"/>
    <property type="match status" value="1"/>
</dbReference>
<dbReference type="Proteomes" id="UP000215059">
    <property type="component" value="Unassembled WGS sequence"/>
</dbReference>
<gene>
    <name evidence="18" type="ORF">CGZ90_18310</name>
</gene>
<keyword evidence="15" id="KW-0472">Membrane</keyword>
<comment type="catalytic activity">
    <reaction evidence="13">
        <text>[GlcNAc-(1-&gt;4)-Mur2Ac(oyl-L-Ala-gamma-D-Glu-L-Lys-D-Ala-D-Ala)](n)-di-trans,octa-cis-undecaprenyl diphosphate + beta-D-GlcNAc-(1-&gt;4)-Mur2Ac(oyl-L-Ala-gamma-D-Glu-L-Lys-D-Ala-D-Ala)-di-trans,octa-cis-undecaprenyl diphosphate = [GlcNAc-(1-&gt;4)-Mur2Ac(oyl-L-Ala-gamma-D-Glu-L-Lys-D-Ala-D-Ala)](n+1)-di-trans,octa-cis-undecaprenyl diphosphate + di-trans,octa-cis-undecaprenyl diphosphate + H(+)</text>
        <dbReference type="Rhea" id="RHEA:23708"/>
        <dbReference type="Rhea" id="RHEA-COMP:9602"/>
        <dbReference type="Rhea" id="RHEA-COMP:9603"/>
        <dbReference type="ChEBI" id="CHEBI:15378"/>
        <dbReference type="ChEBI" id="CHEBI:58405"/>
        <dbReference type="ChEBI" id="CHEBI:60033"/>
        <dbReference type="ChEBI" id="CHEBI:78435"/>
        <dbReference type="EC" id="2.4.99.28"/>
    </reaction>
</comment>
<dbReference type="Pfam" id="PF00905">
    <property type="entry name" value="Transpeptidase"/>
    <property type="match status" value="1"/>
</dbReference>
<keyword evidence="15" id="KW-0812">Transmembrane</keyword>
<feature type="transmembrane region" description="Helical" evidence="15">
    <location>
        <begin position="21"/>
        <end position="43"/>
    </location>
</feature>
<dbReference type="GO" id="GO:0008955">
    <property type="term" value="F:peptidoglycan glycosyltransferase activity"/>
    <property type="evidence" value="ECO:0007669"/>
    <property type="project" value="UniProtKB-EC"/>
</dbReference>
<dbReference type="RefSeq" id="WP_094253972.1">
    <property type="nucleotide sequence ID" value="NZ_JBHLXL010000004.1"/>
</dbReference>
<dbReference type="Gene3D" id="1.10.3810.10">
    <property type="entry name" value="Biosynthetic peptidoglycan transglycosylase-like"/>
    <property type="match status" value="1"/>
</dbReference>
<keyword evidence="8" id="KW-0133">Cell shape</keyword>
<keyword evidence="10" id="KW-0511">Multifunctional enzyme</keyword>
<comment type="similarity">
    <text evidence="2">In the N-terminal section; belongs to the glycosyltransferase 51 family.</text>
</comment>
<feature type="compositionally biased region" description="Pro residues" evidence="14">
    <location>
        <begin position="739"/>
        <end position="757"/>
    </location>
</feature>
<reference evidence="18 19" key="1">
    <citation type="submission" date="2017-07" db="EMBL/GenBank/DDBJ databases">
        <title>Fictibacillus sp. nov. GDSW-R2A3 Genome sequencing and assembly.</title>
        <authorList>
            <person name="Mayilraj S."/>
        </authorList>
    </citation>
    <scope>NUCLEOTIDE SEQUENCE [LARGE SCALE GENOMIC DNA]</scope>
    <source>
        <strain evidence="18 19">GDSW-R2A3</strain>
    </source>
</reference>
<keyword evidence="19" id="KW-1185">Reference proteome</keyword>
<evidence type="ECO:0000256" key="2">
    <source>
        <dbReference type="ARBA" id="ARBA00007739"/>
    </source>
</evidence>
<comment type="similarity">
    <text evidence="1">In the C-terminal section; belongs to the transpeptidase family.</text>
</comment>
<evidence type="ECO:0000313" key="19">
    <source>
        <dbReference type="Proteomes" id="UP000215059"/>
    </source>
</evidence>
<evidence type="ECO:0000256" key="11">
    <source>
        <dbReference type="ARBA" id="ARBA00023316"/>
    </source>
</evidence>
<evidence type="ECO:0000256" key="6">
    <source>
        <dbReference type="ARBA" id="ARBA00022679"/>
    </source>
</evidence>
<keyword evidence="3" id="KW-0121">Carboxypeptidase</keyword>
<evidence type="ECO:0000256" key="3">
    <source>
        <dbReference type="ARBA" id="ARBA00022645"/>
    </source>
</evidence>
<evidence type="ECO:0000256" key="13">
    <source>
        <dbReference type="ARBA" id="ARBA00049902"/>
    </source>
</evidence>
<dbReference type="Gene3D" id="3.40.710.10">
    <property type="entry name" value="DD-peptidase/beta-lactamase superfamily"/>
    <property type="match status" value="1"/>
</dbReference>
<proteinExistence type="inferred from homology"/>